<dbReference type="Pfam" id="PF00588">
    <property type="entry name" value="SpoU_methylase"/>
    <property type="match status" value="1"/>
</dbReference>
<dbReference type="InterPro" id="IPR053888">
    <property type="entry name" value="MRM3-like_sub_bind"/>
</dbReference>
<dbReference type="GO" id="GO:0008173">
    <property type="term" value="F:RNA methyltransferase activity"/>
    <property type="evidence" value="ECO:0007669"/>
    <property type="project" value="InterPro"/>
</dbReference>
<organism evidence="6">
    <name type="scientific">Pedococcus sp. KACC 23699</name>
    <dbReference type="NCBI Taxonomy" id="3149228"/>
    <lineage>
        <taxon>Bacteria</taxon>
        <taxon>Bacillati</taxon>
        <taxon>Actinomycetota</taxon>
        <taxon>Actinomycetes</taxon>
        <taxon>Micrococcales</taxon>
        <taxon>Intrasporangiaceae</taxon>
        <taxon>Pedococcus</taxon>
    </lineage>
</organism>
<keyword evidence="3" id="KW-0808">Transferase</keyword>
<evidence type="ECO:0000259" key="5">
    <source>
        <dbReference type="SMART" id="SM00967"/>
    </source>
</evidence>
<accession>A0AAU7JTH4</accession>
<evidence type="ECO:0000256" key="1">
    <source>
        <dbReference type="ARBA" id="ARBA00007228"/>
    </source>
</evidence>
<gene>
    <name evidence="6" type="ORF">ABEG17_19475</name>
</gene>
<dbReference type="InterPro" id="IPR029064">
    <property type="entry name" value="Ribosomal_eL30-like_sf"/>
</dbReference>
<dbReference type="CDD" id="cd18095">
    <property type="entry name" value="SpoU-like_rRNA-MTase"/>
    <property type="match status" value="1"/>
</dbReference>
<dbReference type="InterPro" id="IPR001537">
    <property type="entry name" value="SpoU_MeTrfase"/>
</dbReference>
<dbReference type="Gene3D" id="3.40.1280.10">
    <property type="match status" value="1"/>
</dbReference>
<feature type="domain" description="RNA 2-O ribose methyltransferase substrate binding" evidence="5">
    <location>
        <begin position="35"/>
        <end position="110"/>
    </location>
</feature>
<protein>
    <submittedName>
        <fullName evidence="6">RNA methyltransferase</fullName>
    </submittedName>
</protein>
<dbReference type="InterPro" id="IPR013123">
    <property type="entry name" value="SpoU_subst-bd"/>
</dbReference>
<dbReference type="GO" id="GO:0006396">
    <property type="term" value="P:RNA processing"/>
    <property type="evidence" value="ECO:0007669"/>
    <property type="project" value="InterPro"/>
</dbReference>
<dbReference type="GO" id="GO:0005737">
    <property type="term" value="C:cytoplasm"/>
    <property type="evidence" value="ECO:0007669"/>
    <property type="project" value="UniProtKB-ARBA"/>
</dbReference>
<comment type="similarity">
    <text evidence="1">Belongs to the class IV-like SAM-binding methyltransferase superfamily. RNA methyltransferase TrmH family.</text>
</comment>
<proteinExistence type="inferred from homology"/>
<dbReference type="AlphaFoldDB" id="A0AAU7JTH4"/>
<dbReference type="RefSeq" id="WP_406831160.1">
    <property type="nucleotide sequence ID" value="NZ_CP157483.1"/>
</dbReference>
<dbReference type="EMBL" id="CP157483">
    <property type="protein sequence ID" value="XBO43711.1"/>
    <property type="molecule type" value="Genomic_DNA"/>
</dbReference>
<dbReference type="InterPro" id="IPR029028">
    <property type="entry name" value="Alpha/beta_knot_MTases"/>
</dbReference>
<dbReference type="Pfam" id="PF22435">
    <property type="entry name" value="MRM3-like_sub_bind"/>
    <property type="match status" value="1"/>
</dbReference>
<feature type="compositionally biased region" description="Polar residues" evidence="4">
    <location>
        <begin position="1"/>
        <end position="11"/>
    </location>
</feature>
<dbReference type="SUPFAM" id="SSF55315">
    <property type="entry name" value="L30e-like"/>
    <property type="match status" value="1"/>
</dbReference>
<evidence type="ECO:0000313" key="6">
    <source>
        <dbReference type="EMBL" id="XBO43711.1"/>
    </source>
</evidence>
<dbReference type="GO" id="GO:0003723">
    <property type="term" value="F:RNA binding"/>
    <property type="evidence" value="ECO:0007669"/>
    <property type="project" value="InterPro"/>
</dbReference>
<feature type="region of interest" description="Disordered" evidence="4">
    <location>
        <begin position="1"/>
        <end position="21"/>
    </location>
</feature>
<evidence type="ECO:0000256" key="4">
    <source>
        <dbReference type="SAM" id="MobiDB-lite"/>
    </source>
</evidence>
<dbReference type="SUPFAM" id="SSF75217">
    <property type="entry name" value="alpha/beta knot"/>
    <property type="match status" value="1"/>
</dbReference>
<reference evidence="6" key="1">
    <citation type="submission" date="2024-05" db="EMBL/GenBank/DDBJ databases">
        <authorList>
            <person name="Kim S."/>
            <person name="Heo J."/>
            <person name="Choi H."/>
            <person name="Choi Y."/>
            <person name="Kwon S.-W."/>
            <person name="Kim Y."/>
        </authorList>
    </citation>
    <scope>NUCLEOTIDE SEQUENCE</scope>
    <source>
        <strain evidence="6">KACC 23699</strain>
    </source>
</reference>
<dbReference type="PANTHER" id="PTHR43191:SF2">
    <property type="entry name" value="RRNA METHYLTRANSFERASE 3, MITOCHONDRIAL"/>
    <property type="match status" value="1"/>
</dbReference>
<evidence type="ECO:0000256" key="3">
    <source>
        <dbReference type="ARBA" id="ARBA00022679"/>
    </source>
</evidence>
<dbReference type="PANTHER" id="PTHR43191">
    <property type="entry name" value="RRNA METHYLTRANSFERASE 3"/>
    <property type="match status" value="1"/>
</dbReference>
<dbReference type="InterPro" id="IPR029026">
    <property type="entry name" value="tRNA_m1G_MTases_N"/>
</dbReference>
<dbReference type="GO" id="GO:0032259">
    <property type="term" value="P:methylation"/>
    <property type="evidence" value="ECO:0007669"/>
    <property type="project" value="UniProtKB-KW"/>
</dbReference>
<dbReference type="InterPro" id="IPR051259">
    <property type="entry name" value="rRNA_Methyltransferase"/>
</dbReference>
<name>A0AAU7JTH4_9MICO</name>
<keyword evidence="2 6" id="KW-0489">Methyltransferase</keyword>
<dbReference type="SMART" id="SM00967">
    <property type="entry name" value="SpoU_sub_bind"/>
    <property type="match status" value="1"/>
</dbReference>
<sequence>MPQPNTPLTNPRSDRVKSVRALSRRSVRDKVGRFLVEGPQSVREVVRHHPELVVDLYLTPDAGRRYGEVTEAAHAAGLHVHEVTDEVLAAMSETPTPQGLAAVCRIPSAALDDVLAAAPRLLVLLTNVRDPGNAGTVIRGADAAGADAVLVSDASVDVFSPKVVRSTAGSLFHLPVVTGLPVTDTIAALRGAGVRVLAADGAGTVLLPEVDLAPAHAWVMGNEAWGLEAEVRAQCDEVVRVPIYGLAESLNLAMAATVCVYASAAAQRG</sequence>
<dbReference type="Gene3D" id="3.30.1330.30">
    <property type="match status" value="1"/>
</dbReference>
<evidence type="ECO:0000256" key="2">
    <source>
        <dbReference type="ARBA" id="ARBA00022603"/>
    </source>
</evidence>